<name>A0ABU4S005_9GAMM</name>
<dbReference type="Proteomes" id="UP001273505">
    <property type="component" value="Unassembled WGS sequence"/>
</dbReference>
<sequence length="76" mass="8655">MSIDQDSLSIPNDHLGNVIQGMIDRGSLKAEQVRTWTFVELYQADPADLTPLERQTQVEYKNSAVWAELRTKHGLQ</sequence>
<keyword evidence="2" id="KW-1185">Reference proteome</keyword>
<dbReference type="EMBL" id="JAXAFO010000025">
    <property type="protein sequence ID" value="MDX6850484.1"/>
    <property type="molecule type" value="Genomic_DNA"/>
</dbReference>
<protein>
    <submittedName>
        <fullName evidence="1">Uncharacterized protein</fullName>
    </submittedName>
</protein>
<comment type="caution">
    <text evidence="1">The sequence shown here is derived from an EMBL/GenBank/DDBJ whole genome shotgun (WGS) entry which is preliminary data.</text>
</comment>
<evidence type="ECO:0000313" key="1">
    <source>
        <dbReference type="EMBL" id="MDX6850484.1"/>
    </source>
</evidence>
<accession>A0ABU4S005</accession>
<gene>
    <name evidence="1" type="ORF">SCD92_14020</name>
</gene>
<proteinExistence type="predicted"/>
<organism evidence="1 2">
    <name type="scientific">Gilvimarinus gilvus</name>
    <dbReference type="NCBI Taxonomy" id="3058038"/>
    <lineage>
        <taxon>Bacteria</taxon>
        <taxon>Pseudomonadati</taxon>
        <taxon>Pseudomonadota</taxon>
        <taxon>Gammaproteobacteria</taxon>
        <taxon>Cellvibrionales</taxon>
        <taxon>Cellvibrionaceae</taxon>
        <taxon>Gilvimarinus</taxon>
    </lineage>
</organism>
<evidence type="ECO:0000313" key="2">
    <source>
        <dbReference type="Proteomes" id="UP001273505"/>
    </source>
</evidence>
<reference evidence="1 2" key="1">
    <citation type="submission" date="2023-11" db="EMBL/GenBank/DDBJ databases">
        <title>Gilvimarinus fulvus sp. nov., isolated from the surface of Kelp.</title>
        <authorList>
            <person name="Sun Y.Y."/>
            <person name="Gong Y."/>
            <person name="Du Z.J."/>
        </authorList>
    </citation>
    <scope>NUCLEOTIDE SEQUENCE [LARGE SCALE GENOMIC DNA]</scope>
    <source>
        <strain evidence="1 2">SDUM040013</strain>
    </source>
</reference>
<dbReference type="RefSeq" id="WP_302722235.1">
    <property type="nucleotide sequence ID" value="NZ_JAULRU010000514.1"/>
</dbReference>